<dbReference type="OrthoDB" id="876159at2"/>
<evidence type="ECO:0000256" key="2">
    <source>
        <dbReference type="SAM" id="SignalP"/>
    </source>
</evidence>
<organism evidence="3 4">
    <name type="scientific">Microscilla marina ATCC 23134</name>
    <dbReference type="NCBI Taxonomy" id="313606"/>
    <lineage>
        <taxon>Bacteria</taxon>
        <taxon>Pseudomonadati</taxon>
        <taxon>Bacteroidota</taxon>
        <taxon>Cytophagia</taxon>
        <taxon>Cytophagales</taxon>
        <taxon>Microscillaceae</taxon>
        <taxon>Microscilla</taxon>
    </lineage>
</organism>
<feature type="signal peptide" evidence="2">
    <location>
        <begin position="1"/>
        <end position="22"/>
    </location>
</feature>
<comment type="caution">
    <text evidence="3">The sequence shown here is derived from an EMBL/GenBank/DDBJ whole genome shotgun (WGS) entry which is preliminary data.</text>
</comment>
<accession>A1ZPS0</accession>
<dbReference type="InterPro" id="IPR036844">
    <property type="entry name" value="Hint_dom_sf"/>
</dbReference>
<feature type="region of interest" description="Disordered" evidence="1">
    <location>
        <begin position="595"/>
        <end position="614"/>
    </location>
</feature>
<reference evidence="3 4" key="1">
    <citation type="submission" date="2007-01" db="EMBL/GenBank/DDBJ databases">
        <authorList>
            <person name="Haygood M."/>
            <person name="Podell S."/>
            <person name="Anderson C."/>
            <person name="Hopkinson B."/>
            <person name="Roe K."/>
            <person name="Barbeau K."/>
            <person name="Gaasterland T."/>
            <person name="Ferriera S."/>
            <person name="Johnson J."/>
            <person name="Kravitz S."/>
            <person name="Beeson K."/>
            <person name="Sutton G."/>
            <person name="Rogers Y.-H."/>
            <person name="Friedman R."/>
            <person name="Frazier M."/>
            <person name="Venter J.C."/>
        </authorList>
    </citation>
    <scope>NUCLEOTIDE SEQUENCE [LARGE SCALE GENOMIC DNA]</scope>
    <source>
        <strain evidence="3 4">ATCC 23134</strain>
    </source>
</reference>
<dbReference type="Proteomes" id="UP000004095">
    <property type="component" value="Unassembled WGS sequence"/>
</dbReference>
<evidence type="ECO:0000313" key="3">
    <source>
        <dbReference type="EMBL" id="EAY27575.1"/>
    </source>
</evidence>
<dbReference type="EMBL" id="AAWS01000022">
    <property type="protein sequence ID" value="EAY27575.1"/>
    <property type="molecule type" value="Genomic_DNA"/>
</dbReference>
<dbReference type="CDD" id="cd00081">
    <property type="entry name" value="Hint"/>
    <property type="match status" value="1"/>
</dbReference>
<dbReference type="RefSeq" id="WP_002699208.1">
    <property type="nucleotide sequence ID" value="NZ_AAWS01000022.1"/>
</dbReference>
<dbReference type="SUPFAM" id="SSF51294">
    <property type="entry name" value="Hedgehog/intein (Hint) domain"/>
    <property type="match status" value="1"/>
</dbReference>
<dbReference type="Pfam" id="PF07591">
    <property type="entry name" value="PT-HINT"/>
    <property type="match status" value="1"/>
</dbReference>
<feature type="chain" id="PRO_5002642102" description="Intein C-terminal splicing region domain protein" evidence="2">
    <location>
        <begin position="23"/>
        <end position="1209"/>
    </location>
</feature>
<keyword evidence="2" id="KW-0732">Signal</keyword>
<dbReference type="AlphaFoldDB" id="A1ZPS0"/>
<proteinExistence type="predicted"/>
<evidence type="ECO:0000313" key="4">
    <source>
        <dbReference type="Proteomes" id="UP000004095"/>
    </source>
</evidence>
<evidence type="ECO:0000256" key="1">
    <source>
        <dbReference type="SAM" id="MobiDB-lite"/>
    </source>
</evidence>
<gene>
    <name evidence="3" type="ORF">M23134_02822</name>
</gene>
<dbReference type="eggNOG" id="COG1372">
    <property type="taxonomic scope" value="Bacteria"/>
</dbReference>
<dbReference type="Gene3D" id="2.170.16.10">
    <property type="entry name" value="Hedgehog/Intein (Hint) domain"/>
    <property type="match status" value="1"/>
</dbReference>
<sequence>MRKKLTGILAIILLAISFGLQATDTTYVAKYKDNKRVEQMVILLNQQIARNAYLPTIDQNYVIDGKFEITNQRTFGAQVTAELNEQLKKLNEAKEATKQVDFYVIIPPPIIQRSTDIVIGGKGNGTSANDIQKKGFESNSIKESIKAAYSFTRQVYQRSKLASAKRIGLLLNLDSFIGVFNNKKREYFFPCLAFGNRLSAGMVKRGVQEVMERLKQRSSLWKTNQGGSVKGQNMTNLKLDKTSIIDFTKVCISTMQVFIGTEVFAADTTTYQFKSNIETRLSQLSFTNKAAIIARVKTFDKKHLFGTSNDRLVVEDYAGVLDPKTFYAFFKQDSFLKQFLSKKTLHDFTLEVFTTSDASVEASRTDFASDIKGKTAHQLAYERPLAPKGVRISLHFRYEKGQKVITQWVMRLGEALWFSKGRKTIKVIPVKQPTIKTFDDFVKVSLAYIKGGLELNLNLLKQLKIDEKVWNNPDLEEPGKTIYPLLIGVYNGLIDQVASVPESILEIIGLLNEIARYAVDKDYRAKIDQALAKLKDVDLQKILDDKIAEEQKKLTKINNPSYYLGNMLTQVIIEVITGKGLVKVLKESVDTFKKRNKKKGKGKDGDNNKGKGKQKKPEIIVNNALLAEYVTYKDKKKVKSKTTVGKGQTTTKEGEKLLTINKLQKKGTYSKAYVIKKIVDKAFKKPTKLKGIFATSENTEVGRWAKSKGYQTVKIKGGVKFVKAPTIYVFQQQYRSKATWIAVDNQHKNNKAEQKHWLYTASFKKNGKEARLLYFEKKQAANSYQNKPAIFEAIYAKINAKYKVTSIFIPKTNKSVFEVVRKGGNIEELRAKDKQKQLKGDVISWALRKKKKNNNKTAFNYAFITYGKKGIVDGVKLTRTACFPAGTPIFLGISEDTGKPHYAPIETIRSGDVVPSFKAPSGKVNFQQVKGVSQSIAEELIKVYAGGKLALMPTPEHPFWVASKWLAASELKQGDSLWLFNGQQVAIDSVVRIDTVVRVYNFEVAHNHTYFVGELGVGVHNNCAEEALEEALDIVGQAVLSNIAEVSKEEFLDESDQNYEYFYRAMGTNEFYSNGMGLIVGKYDEDSEEWLGEPSFVASDLQYLIASGSGKQQGLLRRSDQQGVYQVVVKYKMKIGTTTVLDENSVNHGTSGAKIKKLIKKRSVSRKREGERFLGYKHYTYGFHADIANDHFHPHIVEIVYVKVNNLID</sequence>
<evidence type="ECO:0008006" key="5">
    <source>
        <dbReference type="Google" id="ProtNLM"/>
    </source>
</evidence>
<protein>
    <recommendedName>
        <fullName evidence="5">Intein C-terminal splicing region domain protein</fullName>
    </recommendedName>
</protein>
<keyword evidence="4" id="KW-1185">Reference proteome</keyword>
<name>A1ZPS0_MICM2</name>